<feature type="chain" id="PRO_5002783881" evidence="1">
    <location>
        <begin position="27"/>
        <end position="341"/>
    </location>
</feature>
<keyword evidence="1" id="KW-0732">Signal</keyword>
<dbReference type="AlphaFoldDB" id="B2VB14"/>
<name>B2VB14_ERWT9</name>
<dbReference type="Proteomes" id="UP000001726">
    <property type="component" value="Plasmid pET45"/>
</dbReference>
<feature type="signal peptide" evidence="1">
    <location>
        <begin position="1"/>
        <end position="26"/>
    </location>
</feature>
<dbReference type="RefSeq" id="WP_012443479.1">
    <property type="nucleotide sequence ID" value="NC_010699.1"/>
</dbReference>
<organism evidence="2 3">
    <name type="scientific">Erwinia tasmaniensis (strain DSM 17950 / CFBP 7177 / CIP 109463 / NCPPB 4357 / Et1/99)</name>
    <dbReference type="NCBI Taxonomy" id="465817"/>
    <lineage>
        <taxon>Bacteria</taxon>
        <taxon>Pseudomonadati</taxon>
        <taxon>Pseudomonadota</taxon>
        <taxon>Gammaproteobacteria</taxon>
        <taxon>Enterobacterales</taxon>
        <taxon>Erwiniaceae</taxon>
        <taxon>Erwinia</taxon>
    </lineage>
</organism>
<keyword evidence="3" id="KW-1185">Reference proteome</keyword>
<protein>
    <submittedName>
        <fullName evidence="2">TraU protein</fullName>
    </submittedName>
</protein>
<proteinExistence type="predicted"/>
<reference evidence="2 3" key="1">
    <citation type="journal article" date="2008" name="Environ. Microbiol.">
        <title>The genome of Erwinia tasmaniensis strain Et1/99, a non-pathogenic bacterium in the genus Erwinia.</title>
        <authorList>
            <person name="Kube M."/>
            <person name="Migdoll A.M."/>
            <person name="Mueller I."/>
            <person name="Kuhl H."/>
            <person name="Beck A."/>
            <person name="Reinhardt R."/>
            <person name="Geider K."/>
        </authorList>
    </citation>
    <scope>NUCLEOTIDE SEQUENCE [LARGE SCALE GENOMIC DNA]</scope>
    <source>
        <strain evidence="3">DSM 17950 / CFBP 7177 / CIP 109463 / NCPPB 4357 / Et1/99</strain>
        <plasmid evidence="3">pET45</plasmid>
    </source>
</reference>
<sequence>MNRFIRAAGAVMAFCFMLMFSMQSQAASVDKAGAEGRWVNPITDTCWRCIFPLSIGSIQVGKGGNGLSDTNNPSSPIQLCPVGILYRIGLAIGYWEPFAVTDVTRVPGNMVNMGGIQINLGKVGMGKGGQSDQGAEGAGAFYHVHWYKYPLIEWLNIIMSAGCLQGGDMDIAYMSEVDPMWSDSTLSLLINPEAALFGNLIAQSACALDAVSSSVAGYPLAPLFWCAGAQGSMYPFTGFVSNEFSPLEASVLLSERMDAKLHREGIVWDSIGVNTSVCYEYPSPIIPKDRYRYQMVNMIPDAHQCHAFGSTTQLWGSYHNLPTSKKNFGYLIWRKRNCAYL</sequence>
<dbReference type="InterPro" id="IPR009649">
    <property type="entry name" value="TraU"/>
</dbReference>
<evidence type="ECO:0000256" key="1">
    <source>
        <dbReference type="SAM" id="SignalP"/>
    </source>
</evidence>
<dbReference type="NCBIfam" id="NF010297">
    <property type="entry name" value="PRK13737.1"/>
    <property type="match status" value="1"/>
</dbReference>
<keyword evidence="2" id="KW-0614">Plasmid</keyword>
<evidence type="ECO:0000313" key="2">
    <source>
        <dbReference type="EMBL" id="CAO94962.1"/>
    </source>
</evidence>
<dbReference type="EMBL" id="CU468132">
    <property type="protein sequence ID" value="CAO94962.1"/>
    <property type="molecule type" value="Genomic_DNA"/>
</dbReference>
<accession>B2VB14</accession>
<geneLocation type="plasmid" evidence="2 3">
    <name>pET45</name>
</geneLocation>
<gene>
    <name evidence="2" type="primary">traU</name>
    <name evidence="2" type="ordered locus">ETA_pET450180</name>
</gene>
<dbReference type="HOGENOM" id="CLU_058410_0_0_6"/>
<dbReference type="Pfam" id="PF06834">
    <property type="entry name" value="TraU"/>
    <property type="match status" value="1"/>
</dbReference>
<dbReference type="KEGG" id="eta:ETA_pET450180"/>
<evidence type="ECO:0000313" key="3">
    <source>
        <dbReference type="Proteomes" id="UP000001726"/>
    </source>
</evidence>